<dbReference type="EMBL" id="JABBJJ010000744">
    <property type="protein sequence ID" value="NMO23695.1"/>
    <property type="molecule type" value="Genomic_DNA"/>
</dbReference>
<evidence type="ECO:0000313" key="1">
    <source>
        <dbReference type="EMBL" id="NMO23695.1"/>
    </source>
</evidence>
<organism evidence="1 2">
    <name type="scientific">Pyxidicoccus fallax</name>
    <dbReference type="NCBI Taxonomy" id="394095"/>
    <lineage>
        <taxon>Bacteria</taxon>
        <taxon>Pseudomonadati</taxon>
        <taxon>Myxococcota</taxon>
        <taxon>Myxococcia</taxon>
        <taxon>Myxococcales</taxon>
        <taxon>Cystobacterineae</taxon>
        <taxon>Myxococcaceae</taxon>
        <taxon>Pyxidicoccus</taxon>
    </lineage>
</organism>
<feature type="non-terminal residue" evidence="1">
    <location>
        <position position="1"/>
    </location>
</feature>
<evidence type="ECO:0000313" key="2">
    <source>
        <dbReference type="Proteomes" id="UP000518300"/>
    </source>
</evidence>
<name>A0A848M018_9BACT</name>
<proteinExistence type="predicted"/>
<gene>
    <name evidence="1" type="ORF">HG543_53930</name>
</gene>
<comment type="caution">
    <text evidence="1">The sequence shown here is derived from an EMBL/GenBank/DDBJ whole genome shotgun (WGS) entry which is preliminary data.</text>
</comment>
<reference evidence="1 2" key="1">
    <citation type="submission" date="2020-04" db="EMBL/GenBank/DDBJ databases">
        <title>Draft genome of Pyxidicoccus fallax type strain.</title>
        <authorList>
            <person name="Whitworth D.E."/>
        </authorList>
    </citation>
    <scope>NUCLEOTIDE SEQUENCE [LARGE SCALE GENOMIC DNA]</scope>
    <source>
        <strain evidence="1 2">DSM 14698</strain>
    </source>
</reference>
<keyword evidence="2" id="KW-1185">Reference proteome</keyword>
<accession>A0A848M018</accession>
<dbReference type="AlphaFoldDB" id="A0A848M018"/>
<dbReference type="Proteomes" id="UP000518300">
    <property type="component" value="Unassembled WGS sequence"/>
</dbReference>
<protein>
    <submittedName>
        <fullName evidence="1">Uncharacterized protein</fullName>
    </submittedName>
</protein>
<sequence length="111" mass="11348">GEVGVGLPQVLPTYVAAGARKVDCVGAFARLALGAWPAEARASVEEKAAAAGLPPGELLSVLEEQLPPPEPAAREKLEALSFAEAVEVLSSLGATRTGMPSMRALARNEGD</sequence>